<evidence type="ECO:0000256" key="1">
    <source>
        <dbReference type="SAM" id="MobiDB-lite"/>
    </source>
</evidence>
<gene>
    <name evidence="3" type="ORF">EHUX00137_LOCUS12135</name>
    <name evidence="4" type="ORF">EHUX00137_LOCUS12137</name>
</gene>
<dbReference type="Pfam" id="PF25999">
    <property type="entry name" value="SYNRG_C"/>
    <property type="match status" value="1"/>
</dbReference>
<dbReference type="AlphaFoldDB" id="A0A6V2P7J4"/>
<feature type="region of interest" description="Disordered" evidence="1">
    <location>
        <begin position="1"/>
        <end position="20"/>
    </location>
</feature>
<organism evidence="4">
    <name type="scientific">Emiliania huxleyi</name>
    <name type="common">Coccolithophore</name>
    <name type="synonym">Pontosphaera huxleyi</name>
    <dbReference type="NCBI Taxonomy" id="2903"/>
    <lineage>
        <taxon>Eukaryota</taxon>
        <taxon>Haptista</taxon>
        <taxon>Haptophyta</taxon>
        <taxon>Prymnesiophyceae</taxon>
        <taxon>Isochrysidales</taxon>
        <taxon>Noelaerhabdaceae</taxon>
        <taxon>Emiliania</taxon>
    </lineage>
</organism>
<evidence type="ECO:0000313" key="4">
    <source>
        <dbReference type="EMBL" id="CAE0541224.1"/>
    </source>
</evidence>
<sequence length="299" mass="31837">MRSRSEKPLAVQQNEYERAKENDELEEAIHIKKVVLPALRARLASDPAVEAWSRPVAPPYATAGTLAAEAVSRFGEDEAAPFARLCSADLSSVAAADLPAAAAKLRRLRAAHVLLMETSREEQRAHLEALDAMGEAILRTMTDAEALVSALPPSAGSAERAAALRSPKVRATMQALLEMRRLGCLVASSREWHASVFCTSAVAGAAASAAEAAAKLCAIYQRAAAVAAPDDEAPEPVDGDKYWAAPQPLSERCALSLLPLQSADAFPELPPTVAWEGKRCHAPCVNLWLHGVKQAWPAV</sequence>
<dbReference type="EMBL" id="HBIR01016257">
    <property type="protein sequence ID" value="CAE0541221.1"/>
    <property type="molecule type" value="Transcribed_RNA"/>
</dbReference>
<dbReference type="EMBL" id="HBIR01016259">
    <property type="protein sequence ID" value="CAE0541224.1"/>
    <property type="molecule type" value="Transcribed_RNA"/>
</dbReference>
<protein>
    <recommendedName>
        <fullName evidence="2">Synergin gamma C-terminal domain-containing protein</fullName>
    </recommendedName>
</protein>
<evidence type="ECO:0000313" key="3">
    <source>
        <dbReference type="EMBL" id="CAE0541221.1"/>
    </source>
</evidence>
<evidence type="ECO:0000259" key="2">
    <source>
        <dbReference type="Pfam" id="PF25999"/>
    </source>
</evidence>
<reference evidence="4" key="1">
    <citation type="submission" date="2021-01" db="EMBL/GenBank/DDBJ databases">
        <authorList>
            <person name="Corre E."/>
            <person name="Pelletier E."/>
            <person name="Niang G."/>
            <person name="Scheremetjew M."/>
            <person name="Finn R."/>
            <person name="Kale V."/>
            <person name="Holt S."/>
            <person name="Cochrane G."/>
            <person name="Meng A."/>
            <person name="Brown T."/>
            <person name="Cohen L."/>
        </authorList>
    </citation>
    <scope>NUCLEOTIDE SEQUENCE</scope>
    <source>
        <strain evidence="4">379</strain>
    </source>
</reference>
<proteinExistence type="predicted"/>
<accession>A0A6V2P7J4</accession>
<dbReference type="InterPro" id="IPR059024">
    <property type="entry name" value="SYNRG_C"/>
</dbReference>
<name>A0A6V2P7J4_EMIHU</name>
<feature type="domain" description="Synergin gamma C-terminal" evidence="2">
    <location>
        <begin position="119"/>
        <end position="298"/>
    </location>
</feature>